<organism evidence="9 10">
    <name type="scientific">Apiospora kogelbergensis</name>
    <dbReference type="NCBI Taxonomy" id="1337665"/>
    <lineage>
        <taxon>Eukaryota</taxon>
        <taxon>Fungi</taxon>
        <taxon>Dikarya</taxon>
        <taxon>Ascomycota</taxon>
        <taxon>Pezizomycotina</taxon>
        <taxon>Sordariomycetes</taxon>
        <taxon>Xylariomycetidae</taxon>
        <taxon>Amphisphaeriales</taxon>
        <taxon>Apiosporaceae</taxon>
        <taxon>Apiospora</taxon>
    </lineage>
</organism>
<keyword evidence="3" id="KW-0186">Copper</keyword>
<evidence type="ECO:0000259" key="8">
    <source>
        <dbReference type="Pfam" id="PF03067"/>
    </source>
</evidence>
<comment type="similarity">
    <text evidence="6">Belongs to the polysaccharide monooxygenase AA13 family.</text>
</comment>
<accession>A0AAW0R4N2</accession>
<proteinExistence type="inferred from homology"/>
<evidence type="ECO:0000256" key="2">
    <source>
        <dbReference type="ARBA" id="ARBA00022723"/>
    </source>
</evidence>
<keyword evidence="5" id="KW-0325">Glycoprotein</keyword>
<comment type="caution">
    <text evidence="9">The sequence shown here is derived from an EMBL/GenBank/DDBJ whole genome shotgun (WGS) entry which is preliminary data.</text>
</comment>
<reference evidence="9 10" key="1">
    <citation type="submission" date="2023-01" db="EMBL/GenBank/DDBJ databases">
        <title>Analysis of 21 Apiospora genomes using comparative genomics revels a genus with tremendous synthesis potential of carbohydrate active enzymes and secondary metabolites.</title>
        <authorList>
            <person name="Sorensen T."/>
        </authorList>
    </citation>
    <scope>NUCLEOTIDE SEQUENCE [LARGE SCALE GENOMIC DNA]</scope>
    <source>
        <strain evidence="9 10">CBS 117206</strain>
    </source>
</reference>
<evidence type="ECO:0000256" key="1">
    <source>
        <dbReference type="ARBA" id="ARBA00001973"/>
    </source>
</evidence>
<evidence type="ECO:0000313" key="10">
    <source>
        <dbReference type="Proteomes" id="UP001392437"/>
    </source>
</evidence>
<name>A0AAW0R4N2_9PEZI</name>
<feature type="region of interest" description="Disordered" evidence="7">
    <location>
        <begin position="1"/>
        <end position="47"/>
    </location>
</feature>
<feature type="compositionally biased region" description="Basic and acidic residues" evidence="7">
    <location>
        <begin position="1"/>
        <end position="11"/>
    </location>
</feature>
<evidence type="ECO:0000256" key="6">
    <source>
        <dbReference type="ARBA" id="ARBA00034311"/>
    </source>
</evidence>
<keyword evidence="4" id="KW-1015">Disulfide bond</keyword>
<dbReference type="Gene3D" id="2.70.50.70">
    <property type="match status" value="1"/>
</dbReference>
<dbReference type="InterPro" id="IPR004302">
    <property type="entry name" value="Cellulose/chitin-bd_N"/>
</dbReference>
<gene>
    <name evidence="9" type="ORF">PG999_003853</name>
</gene>
<evidence type="ECO:0000256" key="4">
    <source>
        <dbReference type="ARBA" id="ARBA00023157"/>
    </source>
</evidence>
<dbReference type="GO" id="GO:0046872">
    <property type="term" value="F:metal ion binding"/>
    <property type="evidence" value="ECO:0007669"/>
    <property type="project" value="UniProtKB-KW"/>
</dbReference>
<dbReference type="PANTHER" id="PTHR36575:SF2">
    <property type="entry name" value="CHITIN-BINDING TYPE-4 DOMAIN-CONTAINING PROTEIN-RELATED"/>
    <property type="match status" value="1"/>
</dbReference>
<dbReference type="InterPro" id="IPR052282">
    <property type="entry name" value="Starch-active_LPMO"/>
</dbReference>
<dbReference type="PANTHER" id="PTHR36575">
    <property type="entry name" value="BINDING PROTEIN, PUTATIVE (AFU_ORTHOLOGUE AFUA_1G14430)-RELATED"/>
    <property type="match status" value="1"/>
</dbReference>
<comment type="cofactor">
    <cofactor evidence="1">
        <name>Cu(2+)</name>
        <dbReference type="ChEBI" id="CHEBI:29036"/>
    </cofactor>
</comment>
<sequence>MRERADDEGGKALDTGDEEEQRGGGIEDSATASSRRPPARQGGDASVAACGKAVVDTIRADNTSHVEGLPELAAKKDSGFHADLCNLWLCKGLQFADNAANVQAYRPGQSVNMKIKLTIPHTGNANVSVVDTKSNTIVGKPLVRWDKGYADERDFYAKKTPKDQVDFNVTIPEDLGDKCATAGACVLQWWWYGTGARQSYETCVDFTVAASS</sequence>
<keyword evidence="10" id="KW-1185">Reference proteome</keyword>
<evidence type="ECO:0000256" key="5">
    <source>
        <dbReference type="ARBA" id="ARBA00023180"/>
    </source>
</evidence>
<evidence type="ECO:0000313" key="9">
    <source>
        <dbReference type="EMBL" id="KAK8123935.1"/>
    </source>
</evidence>
<dbReference type="EMBL" id="JAQQWP010000003">
    <property type="protein sequence ID" value="KAK8123935.1"/>
    <property type="molecule type" value="Genomic_DNA"/>
</dbReference>
<evidence type="ECO:0000256" key="7">
    <source>
        <dbReference type="SAM" id="MobiDB-lite"/>
    </source>
</evidence>
<dbReference type="AlphaFoldDB" id="A0AAW0R4N2"/>
<dbReference type="Pfam" id="PF03067">
    <property type="entry name" value="LPMO_10"/>
    <property type="match status" value="1"/>
</dbReference>
<evidence type="ECO:0000256" key="3">
    <source>
        <dbReference type="ARBA" id="ARBA00023008"/>
    </source>
</evidence>
<dbReference type="Proteomes" id="UP001392437">
    <property type="component" value="Unassembled WGS sequence"/>
</dbReference>
<protein>
    <recommendedName>
        <fullName evidence="8">Chitin-binding type-4 domain-containing protein</fullName>
    </recommendedName>
</protein>
<feature type="domain" description="Chitin-binding type-4" evidence="8">
    <location>
        <begin position="84"/>
        <end position="206"/>
    </location>
</feature>
<keyword evidence="2" id="KW-0479">Metal-binding</keyword>